<dbReference type="InterPro" id="IPR043129">
    <property type="entry name" value="ATPase_NBD"/>
</dbReference>
<dbReference type="EMBL" id="LJJB01000007">
    <property type="protein sequence ID" value="KQL48317.1"/>
    <property type="molecule type" value="Genomic_DNA"/>
</dbReference>
<dbReference type="InterPro" id="IPR052519">
    <property type="entry name" value="Euk-type_GlcNAc_Kinase"/>
</dbReference>
<dbReference type="PANTHER" id="PTHR43190:SF3">
    <property type="entry name" value="N-ACETYL-D-GLUCOSAMINE KINASE"/>
    <property type="match status" value="1"/>
</dbReference>
<keyword evidence="4" id="KW-1185">Reference proteome</keyword>
<keyword evidence="3" id="KW-0418">Kinase</keyword>
<protein>
    <submittedName>
        <fullName evidence="3">N-acetylglucosamine kinase</fullName>
    </submittedName>
</protein>
<reference evidence="3 4" key="1">
    <citation type="submission" date="2015-09" db="EMBL/GenBank/DDBJ databases">
        <title>Genome sequencing project for genomic taxonomy and phylogenomics of Bacillus-like bacteria.</title>
        <authorList>
            <person name="Liu B."/>
            <person name="Wang J."/>
            <person name="Zhu Y."/>
            <person name="Liu G."/>
            <person name="Chen Q."/>
            <person name="Chen Z."/>
            <person name="Lan J."/>
            <person name="Che J."/>
            <person name="Ge C."/>
            <person name="Shi H."/>
            <person name="Pan Z."/>
            <person name="Liu X."/>
        </authorList>
    </citation>
    <scope>NUCLEOTIDE SEQUENCE [LARGE SCALE GENOMIC DNA]</scope>
    <source>
        <strain evidence="3 4">DSM 8552</strain>
    </source>
</reference>
<organism evidence="3 4">
    <name type="scientific">Brevibacillus choshinensis</name>
    <dbReference type="NCBI Taxonomy" id="54911"/>
    <lineage>
        <taxon>Bacteria</taxon>
        <taxon>Bacillati</taxon>
        <taxon>Bacillota</taxon>
        <taxon>Bacilli</taxon>
        <taxon>Bacillales</taxon>
        <taxon>Paenibacillaceae</taxon>
        <taxon>Brevibacillus</taxon>
    </lineage>
</organism>
<proteinExistence type="predicted"/>
<evidence type="ECO:0000313" key="4">
    <source>
        <dbReference type="Proteomes" id="UP000051063"/>
    </source>
</evidence>
<keyword evidence="3" id="KW-0808">Transferase</keyword>
<evidence type="ECO:0000259" key="2">
    <source>
        <dbReference type="Pfam" id="PF01869"/>
    </source>
</evidence>
<dbReference type="Pfam" id="PF01869">
    <property type="entry name" value="BcrAD_BadFG"/>
    <property type="match status" value="1"/>
</dbReference>
<keyword evidence="1" id="KW-0812">Transmembrane</keyword>
<dbReference type="Gene3D" id="3.30.420.40">
    <property type="match status" value="2"/>
</dbReference>
<evidence type="ECO:0000256" key="1">
    <source>
        <dbReference type="SAM" id="Phobius"/>
    </source>
</evidence>
<keyword evidence="1" id="KW-0472">Membrane</keyword>
<gene>
    <name evidence="3" type="ORF">AN963_00385</name>
</gene>
<dbReference type="PANTHER" id="PTHR43190">
    <property type="entry name" value="N-ACETYL-D-GLUCOSAMINE KINASE"/>
    <property type="match status" value="1"/>
</dbReference>
<dbReference type="RefSeq" id="WP_055742596.1">
    <property type="nucleotide sequence ID" value="NZ_LJJB01000007.1"/>
</dbReference>
<name>A0ABR5N9T4_BRECH</name>
<keyword evidence="1" id="KW-1133">Transmembrane helix</keyword>
<feature type="domain" description="ATPase BadF/BadG/BcrA/BcrD type" evidence="2">
    <location>
        <begin position="13"/>
        <end position="298"/>
    </location>
</feature>
<dbReference type="Proteomes" id="UP000051063">
    <property type="component" value="Unassembled WGS sequence"/>
</dbReference>
<dbReference type="SUPFAM" id="SSF53067">
    <property type="entry name" value="Actin-like ATPase domain"/>
    <property type="match status" value="2"/>
</dbReference>
<dbReference type="GO" id="GO:0016301">
    <property type="term" value="F:kinase activity"/>
    <property type="evidence" value="ECO:0007669"/>
    <property type="project" value="UniProtKB-KW"/>
</dbReference>
<evidence type="ECO:0000313" key="3">
    <source>
        <dbReference type="EMBL" id="KQL48317.1"/>
    </source>
</evidence>
<feature type="transmembrane region" description="Helical" evidence="1">
    <location>
        <begin position="279"/>
        <end position="298"/>
    </location>
</feature>
<dbReference type="InterPro" id="IPR002731">
    <property type="entry name" value="ATPase_BadF"/>
</dbReference>
<dbReference type="CDD" id="cd24007">
    <property type="entry name" value="ASKHA_NBD_eukNAGK-like"/>
    <property type="match status" value="1"/>
</dbReference>
<sequence>MQSNKKQQWFIALDGGGTRTRAAICNASGRIAAMSVGDATNPLSRPWEAVESTIRELVRDVIDQAGIENALVSALYLGLAGADRPEIKDRLREAFTDEWGERLLLDNDAVSALYAGTWGGPGIVLIGGTGSIAYTVTADEQRQRTGGWGYLIGDEGSGFDIGRRAAAAVMQAADGRGKPTALTDLYLAHFGVNRPEELIARIYGGINPRKELADTSTLVEKAAGLGDEVSTQLIAHAADDLVELASASLRKVGSPLPVVLAGGLLTADTMLRREVLRRAWFAVKIPTVAPVIGALVAAMRRTGRHIDAEIASRLEQSGTVRKKE</sequence>
<comment type="caution">
    <text evidence="3">The sequence shown here is derived from an EMBL/GenBank/DDBJ whole genome shotgun (WGS) entry which is preliminary data.</text>
</comment>
<accession>A0ABR5N9T4</accession>